<evidence type="ECO:0000256" key="1">
    <source>
        <dbReference type="PIRSR" id="PIRSR000615-1"/>
    </source>
</evidence>
<dbReference type="InterPro" id="IPR011009">
    <property type="entry name" value="Kinase-like_dom_sf"/>
</dbReference>
<protein>
    <submittedName>
        <fullName evidence="8">Vascular endothelial growth factor receptor kdr-like</fullName>
    </submittedName>
</protein>
<dbReference type="Gene3D" id="3.30.200.20">
    <property type="entry name" value="Phosphorylase Kinase, domain 1"/>
    <property type="match status" value="1"/>
</dbReference>
<proteinExistence type="predicted"/>
<feature type="domain" description="Protein kinase" evidence="6">
    <location>
        <begin position="577"/>
        <end position="896"/>
    </location>
</feature>
<keyword evidence="5" id="KW-0732">Signal</keyword>
<feature type="signal peptide" evidence="5">
    <location>
        <begin position="1"/>
        <end position="27"/>
    </location>
</feature>
<dbReference type="AlphaFoldDB" id="A0A1D2MQ26"/>
<dbReference type="GO" id="GO:0043235">
    <property type="term" value="C:receptor complex"/>
    <property type="evidence" value="ECO:0007669"/>
    <property type="project" value="TreeGrafter"/>
</dbReference>
<evidence type="ECO:0000313" key="9">
    <source>
        <dbReference type="Proteomes" id="UP000094527"/>
    </source>
</evidence>
<dbReference type="PANTHER" id="PTHR24416:SF611">
    <property type="entry name" value="TYROSINE-PROTEIN KINASE TRANSMEMBRANE RECEPTOR ROR"/>
    <property type="match status" value="1"/>
</dbReference>
<dbReference type="GO" id="GO:0046872">
    <property type="term" value="F:metal ion binding"/>
    <property type="evidence" value="ECO:0007669"/>
    <property type="project" value="UniProtKB-KW"/>
</dbReference>
<keyword evidence="9" id="KW-1185">Reference proteome</keyword>
<feature type="binding site" evidence="3">
    <location>
        <position position="764"/>
    </location>
    <ligand>
        <name>Mg(2+)</name>
        <dbReference type="ChEBI" id="CHEBI:18420"/>
    </ligand>
</feature>
<dbReference type="GO" id="GO:0005886">
    <property type="term" value="C:plasma membrane"/>
    <property type="evidence" value="ECO:0007669"/>
    <property type="project" value="TreeGrafter"/>
</dbReference>
<dbReference type="Proteomes" id="UP000094527">
    <property type="component" value="Unassembled WGS sequence"/>
</dbReference>
<dbReference type="EMBL" id="LJIJ01000726">
    <property type="protein sequence ID" value="ODM94981.1"/>
    <property type="molecule type" value="Genomic_DNA"/>
</dbReference>
<dbReference type="GO" id="GO:0005524">
    <property type="term" value="F:ATP binding"/>
    <property type="evidence" value="ECO:0007669"/>
    <property type="project" value="UniProtKB-KW"/>
</dbReference>
<accession>A0A1D2MQ26</accession>
<feature type="domain" description="Ig-like" evidence="7">
    <location>
        <begin position="417"/>
        <end position="453"/>
    </location>
</feature>
<keyword evidence="4" id="KW-1133">Transmembrane helix</keyword>
<dbReference type="CDD" id="cd00192">
    <property type="entry name" value="PTKc"/>
    <property type="match status" value="1"/>
</dbReference>
<gene>
    <name evidence="8" type="ORF">Ocin01_11699</name>
</gene>
<dbReference type="GO" id="GO:0004714">
    <property type="term" value="F:transmembrane receptor protein tyrosine kinase activity"/>
    <property type="evidence" value="ECO:0007669"/>
    <property type="project" value="TreeGrafter"/>
</dbReference>
<evidence type="ECO:0000259" key="7">
    <source>
        <dbReference type="PROSITE" id="PS50835"/>
    </source>
</evidence>
<evidence type="ECO:0000256" key="2">
    <source>
        <dbReference type="PIRSR" id="PIRSR000615-2"/>
    </source>
</evidence>
<evidence type="ECO:0000256" key="4">
    <source>
        <dbReference type="SAM" id="Phobius"/>
    </source>
</evidence>
<dbReference type="PROSITE" id="PS50835">
    <property type="entry name" value="IG_LIKE"/>
    <property type="match status" value="1"/>
</dbReference>
<feature type="binding site" evidence="2">
    <location>
        <begin position="584"/>
        <end position="596"/>
    </location>
    <ligand>
        <name>ATP</name>
        <dbReference type="ChEBI" id="CHEBI:30616"/>
    </ligand>
</feature>
<dbReference type="PANTHER" id="PTHR24416">
    <property type="entry name" value="TYROSINE-PROTEIN KINASE RECEPTOR"/>
    <property type="match status" value="1"/>
</dbReference>
<evidence type="ECO:0000259" key="6">
    <source>
        <dbReference type="PROSITE" id="PS50011"/>
    </source>
</evidence>
<dbReference type="PROSITE" id="PS50011">
    <property type="entry name" value="PROTEIN_KINASE_DOM"/>
    <property type="match status" value="1"/>
</dbReference>
<dbReference type="InterPro" id="IPR001245">
    <property type="entry name" value="Ser-Thr/Tyr_kinase_cat_dom"/>
</dbReference>
<sequence length="901" mass="101708">MRAYMAHDLKLIIILVLVLDSVKLSVSQEAPKVSISFPDVADQDFNNETTAIMTNSNPIFKLHCQASYPVEWIIQYTDEDDGTSEKTKIAENRRIVGDFRNPQTYIYNTTLRMEYNGKLLVFVDFTCKATQSNSESLQTHVYMRDENKKSILILEITNKRRGNANPTPVNKDNCSRAVAAFALPKTDLIPCWRCETPTGKELELDYVSCRSATQCNSMHSQQNKGTKCLKRAQEKPPQCKIFSTVDYNPKAVVCKNFGPALAQFFFFGVFRGDIDDETAPPPPIYFDWTEVDPSEMIHIHPINEEVFVGEEIIVTCEYSKYYFALGSWFGVTNENGTKYYQGEDIKPCDTDVECFEATAQHRPSDSTNVWRGTYTANLPLKFEGIGQHKVICNGPIWNTTEWINASISFPVKKGENPEIISVIPDSKEAFIVGQTKRKLVCRFNGKPVPKVEWTGPNETHYYIHNGGDYSEITFSEIGFQTSGSNEGGISTFGIIAIVVSGLLIVGVALLVITRMRNIIQEQREALRILTEAEIQEFVEGNPDIVARAKNDYFNNNTAIDALPYDMKYEIPPDKLSIDYSCILGSGEYGLVLGGKVMTENVKGYVSISNPPDPEELTMNQEAETNNEELTVAVKMCKKDVDVTNFKALLAEIKVMAYLGNHKNLVSLIGAWELLIIVEFCKNGSLESYLRNNKQSFLNKVKYGYYTDGNDNANEGIVYANVGHGHEETCVFSSIELFKWTYEIAEAIEYMSTKKVIHGDLAVRNVLLTEDLVAKVSDFGLSRQLVETSSYMKKTQCALPWRHLAIESLKNLEFSVKSDMWAFGVTLWELYTLGDVPYPGLNYTQEFMTGLENGTVRLYKPSYATNDIYEFMLLCWSGIPEDRPSSSEIKIICDKLLRKARL</sequence>
<dbReference type="Gene3D" id="1.10.510.10">
    <property type="entry name" value="Transferase(Phosphotransferase) domain 1"/>
    <property type="match status" value="1"/>
</dbReference>
<feature type="chain" id="PRO_5008904378" evidence="5">
    <location>
        <begin position="28"/>
        <end position="901"/>
    </location>
</feature>
<feature type="active site" description="Proton acceptor" evidence="1">
    <location>
        <position position="759"/>
    </location>
</feature>
<dbReference type="PROSITE" id="PS00109">
    <property type="entry name" value="PROTEIN_KINASE_TYR"/>
    <property type="match status" value="1"/>
</dbReference>
<keyword evidence="8" id="KW-0675">Receptor</keyword>
<feature type="binding site" evidence="2">
    <location>
        <position position="634"/>
    </location>
    <ligand>
        <name>ATP</name>
        <dbReference type="ChEBI" id="CHEBI:30616"/>
    </ligand>
</feature>
<dbReference type="InterPro" id="IPR000719">
    <property type="entry name" value="Prot_kinase_dom"/>
</dbReference>
<evidence type="ECO:0000256" key="3">
    <source>
        <dbReference type="PIRSR" id="PIRSR000615-3"/>
    </source>
</evidence>
<dbReference type="GO" id="GO:0007169">
    <property type="term" value="P:cell surface receptor protein tyrosine kinase signaling pathway"/>
    <property type="evidence" value="ECO:0007669"/>
    <property type="project" value="TreeGrafter"/>
</dbReference>
<keyword evidence="3" id="KW-0460">Magnesium</keyword>
<keyword evidence="2" id="KW-0067">ATP-binding</keyword>
<dbReference type="PRINTS" id="PR00109">
    <property type="entry name" value="TYRKINASE"/>
</dbReference>
<dbReference type="InterPro" id="IPR008266">
    <property type="entry name" value="Tyr_kinase_AS"/>
</dbReference>
<feature type="binding site" evidence="3">
    <location>
        <position position="777"/>
    </location>
    <ligand>
        <name>Mg(2+)</name>
        <dbReference type="ChEBI" id="CHEBI:18420"/>
    </ligand>
</feature>
<dbReference type="STRING" id="48709.A0A1D2MQ26"/>
<dbReference type="Pfam" id="PF07714">
    <property type="entry name" value="PK_Tyr_Ser-Thr"/>
    <property type="match status" value="1"/>
</dbReference>
<dbReference type="PIRSF" id="PIRSF000615">
    <property type="entry name" value="TyrPK_CSF1-R"/>
    <property type="match status" value="1"/>
</dbReference>
<keyword evidence="4" id="KW-0812">Transmembrane</keyword>
<keyword evidence="2" id="KW-0547">Nucleotide-binding</keyword>
<dbReference type="SUPFAM" id="SSF56112">
    <property type="entry name" value="Protein kinase-like (PK-like)"/>
    <property type="match status" value="1"/>
</dbReference>
<keyword evidence="3" id="KW-0479">Metal-binding</keyword>
<name>A0A1D2MQ26_ORCCI</name>
<evidence type="ECO:0000313" key="8">
    <source>
        <dbReference type="EMBL" id="ODM94981.1"/>
    </source>
</evidence>
<keyword evidence="4" id="KW-0472">Membrane</keyword>
<dbReference type="OrthoDB" id="1668230at2759"/>
<comment type="caution">
    <text evidence="8">The sequence shown here is derived from an EMBL/GenBank/DDBJ whole genome shotgun (WGS) entry which is preliminary data.</text>
</comment>
<dbReference type="InterPro" id="IPR050122">
    <property type="entry name" value="RTK"/>
</dbReference>
<evidence type="ECO:0000256" key="5">
    <source>
        <dbReference type="SAM" id="SignalP"/>
    </source>
</evidence>
<organism evidence="8 9">
    <name type="scientific">Orchesella cincta</name>
    <name type="common">Springtail</name>
    <name type="synonym">Podura cincta</name>
    <dbReference type="NCBI Taxonomy" id="48709"/>
    <lineage>
        <taxon>Eukaryota</taxon>
        <taxon>Metazoa</taxon>
        <taxon>Ecdysozoa</taxon>
        <taxon>Arthropoda</taxon>
        <taxon>Hexapoda</taxon>
        <taxon>Collembola</taxon>
        <taxon>Entomobryomorpha</taxon>
        <taxon>Entomobryoidea</taxon>
        <taxon>Orchesellidae</taxon>
        <taxon>Orchesellinae</taxon>
        <taxon>Orchesella</taxon>
    </lineage>
</organism>
<dbReference type="InterPro" id="IPR007110">
    <property type="entry name" value="Ig-like_dom"/>
</dbReference>
<feature type="transmembrane region" description="Helical" evidence="4">
    <location>
        <begin position="492"/>
        <end position="513"/>
    </location>
</feature>
<reference evidence="8 9" key="1">
    <citation type="journal article" date="2016" name="Genome Biol. Evol.">
        <title>Gene Family Evolution Reflects Adaptation to Soil Environmental Stressors in the Genome of the Collembolan Orchesella cincta.</title>
        <authorList>
            <person name="Faddeeva-Vakhrusheva A."/>
            <person name="Derks M.F."/>
            <person name="Anvar S.Y."/>
            <person name="Agamennone V."/>
            <person name="Suring W."/>
            <person name="Smit S."/>
            <person name="van Straalen N.M."/>
            <person name="Roelofs D."/>
        </authorList>
    </citation>
    <scope>NUCLEOTIDE SEQUENCE [LARGE SCALE GENOMIC DNA]</scope>
    <source>
        <tissue evidence="8">Mixed pool</tissue>
    </source>
</reference>
<feature type="binding site" evidence="2">
    <location>
        <position position="763"/>
    </location>
    <ligand>
        <name>ATP</name>
        <dbReference type="ChEBI" id="CHEBI:30616"/>
    </ligand>
</feature>